<dbReference type="Gene3D" id="3.20.20.140">
    <property type="entry name" value="Metal-dependent hydrolases"/>
    <property type="match status" value="1"/>
</dbReference>
<evidence type="ECO:0000313" key="2">
    <source>
        <dbReference type="EMBL" id="SOC06485.1"/>
    </source>
</evidence>
<protein>
    <submittedName>
        <fullName evidence="2">Predicted metal-dependent hydrolase, TIM-barrel fold</fullName>
    </submittedName>
</protein>
<gene>
    <name evidence="2" type="ORF">SAMN05421512_105105</name>
</gene>
<dbReference type="InterPro" id="IPR006680">
    <property type="entry name" value="Amidohydro-rel"/>
</dbReference>
<name>A0A285SFM9_9HYPH</name>
<dbReference type="PANTHER" id="PTHR35563:SF2">
    <property type="entry name" value="BARREL METAL-DEPENDENT HYDROLASE, PUTATIVE (AFU_ORTHOLOGUE AFUA_1G16240)-RELATED"/>
    <property type="match status" value="1"/>
</dbReference>
<dbReference type="EMBL" id="OBML01000005">
    <property type="protein sequence ID" value="SOC06485.1"/>
    <property type="molecule type" value="Genomic_DNA"/>
</dbReference>
<dbReference type="InterPro" id="IPR032466">
    <property type="entry name" value="Metal_Hydrolase"/>
</dbReference>
<dbReference type="AlphaFoldDB" id="A0A285SFM9"/>
<proteinExistence type="predicted"/>
<dbReference type="RefSeq" id="WP_097174807.1">
    <property type="nucleotide sequence ID" value="NZ_OBML01000005.1"/>
</dbReference>
<dbReference type="OrthoDB" id="9787654at2"/>
<dbReference type="Proteomes" id="UP000219331">
    <property type="component" value="Unassembled WGS sequence"/>
</dbReference>
<dbReference type="PANTHER" id="PTHR35563">
    <property type="entry name" value="BARREL METAL-DEPENDENT HYDROLASE, PUTATIVE (AFU_ORTHOLOGUE AFUA_1G16240)-RELATED"/>
    <property type="match status" value="1"/>
</dbReference>
<evidence type="ECO:0000259" key="1">
    <source>
        <dbReference type="Pfam" id="PF04909"/>
    </source>
</evidence>
<dbReference type="Pfam" id="PF04909">
    <property type="entry name" value="Amidohydro_2"/>
    <property type="match status" value="1"/>
</dbReference>
<feature type="domain" description="Amidohydrolase-related" evidence="1">
    <location>
        <begin position="5"/>
        <end position="252"/>
    </location>
</feature>
<sequence>MIRFDCHVHVYEEVTATRGARYVPAVPAPLASWQAGIARHGLSGGVIVQVSFLGFDNSQLLDALSRLDPQRFAGVAVVPDEIEAGALDALVGAGIRGIRWNLVRGAPLPDLDSPAVAGLLQLLRERGLHLEIQLEGPRLPAIVGPLLSRGVTVVVDHFGLPDEADPARDPWLCALAQAGDLSGLFVKFSAPYRSPVDVAPHARALLELLPPDHVVWGTDWPHTQHEAITDYDRAAATREAFGIGDDAAAVKALYGLSLA</sequence>
<keyword evidence="3" id="KW-1185">Reference proteome</keyword>
<keyword evidence="2" id="KW-0378">Hydrolase</keyword>
<dbReference type="STRING" id="538381.GCA_001696535_02185"/>
<organism evidence="2 3">
    <name type="scientific">Stappia indica</name>
    <dbReference type="NCBI Taxonomy" id="538381"/>
    <lineage>
        <taxon>Bacteria</taxon>
        <taxon>Pseudomonadati</taxon>
        <taxon>Pseudomonadota</taxon>
        <taxon>Alphaproteobacteria</taxon>
        <taxon>Hyphomicrobiales</taxon>
        <taxon>Stappiaceae</taxon>
        <taxon>Stappia</taxon>
    </lineage>
</organism>
<evidence type="ECO:0000313" key="3">
    <source>
        <dbReference type="Proteomes" id="UP000219331"/>
    </source>
</evidence>
<accession>A0A285SFM9</accession>
<dbReference type="GO" id="GO:0016787">
    <property type="term" value="F:hydrolase activity"/>
    <property type="evidence" value="ECO:0007669"/>
    <property type="project" value="UniProtKB-KW"/>
</dbReference>
<reference evidence="2 3" key="1">
    <citation type="submission" date="2017-08" db="EMBL/GenBank/DDBJ databases">
        <authorList>
            <person name="de Groot N.N."/>
        </authorList>
    </citation>
    <scope>NUCLEOTIDE SEQUENCE [LARGE SCALE GENOMIC DNA]</scope>
    <source>
        <strain evidence="2 3">USBA 352</strain>
    </source>
</reference>
<dbReference type="SUPFAM" id="SSF51556">
    <property type="entry name" value="Metallo-dependent hydrolases"/>
    <property type="match status" value="1"/>
</dbReference>
<dbReference type="InterPro" id="IPR052358">
    <property type="entry name" value="Aro_Compnd_Degr_Hydrolases"/>
</dbReference>